<dbReference type="EMBL" id="JBHSPW010000008">
    <property type="protein sequence ID" value="MFC5894841.1"/>
    <property type="molecule type" value="Genomic_DNA"/>
</dbReference>
<organism evidence="2 3">
    <name type="scientific">Streptomyces ramulosus</name>
    <dbReference type="NCBI Taxonomy" id="47762"/>
    <lineage>
        <taxon>Bacteria</taxon>
        <taxon>Bacillati</taxon>
        <taxon>Actinomycetota</taxon>
        <taxon>Actinomycetes</taxon>
        <taxon>Kitasatosporales</taxon>
        <taxon>Streptomycetaceae</taxon>
        <taxon>Streptomyces</taxon>
    </lineage>
</organism>
<evidence type="ECO:0000256" key="1">
    <source>
        <dbReference type="SAM" id="MobiDB-lite"/>
    </source>
</evidence>
<feature type="compositionally biased region" description="Pro residues" evidence="1">
    <location>
        <begin position="75"/>
        <end position="88"/>
    </location>
</feature>
<dbReference type="RefSeq" id="WP_345084599.1">
    <property type="nucleotide sequence ID" value="NZ_BAAAWG010000007.1"/>
</dbReference>
<sequence>MRTEPHPVRPLTRPADPPPRAAPRTEPEPGHGRRLTGAAWAVLLLGLWLWGGDAAGRADAARSATTGDIAAVGRPPGPASPRARPPLPATAAPRPLTVPALGVVSAVLTSHGTGDGMR</sequence>
<feature type="region of interest" description="Disordered" evidence="1">
    <location>
        <begin position="57"/>
        <end position="94"/>
    </location>
</feature>
<accession>A0ABW1FK57</accession>
<keyword evidence="3" id="KW-1185">Reference proteome</keyword>
<name>A0ABW1FK57_9ACTN</name>
<evidence type="ECO:0000313" key="3">
    <source>
        <dbReference type="Proteomes" id="UP001596241"/>
    </source>
</evidence>
<reference evidence="3" key="1">
    <citation type="journal article" date="2019" name="Int. J. Syst. Evol. Microbiol.">
        <title>The Global Catalogue of Microorganisms (GCM) 10K type strain sequencing project: providing services to taxonomists for standard genome sequencing and annotation.</title>
        <authorList>
            <consortium name="The Broad Institute Genomics Platform"/>
            <consortium name="The Broad Institute Genome Sequencing Center for Infectious Disease"/>
            <person name="Wu L."/>
            <person name="Ma J."/>
        </authorList>
    </citation>
    <scope>NUCLEOTIDE SEQUENCE [LARGE SCALE GENOMIC DNA]</scope>
    <source>
        <strain evidence="3">CGMCC 1.15809</strain>
    </source>
</reference>
<gene>
    <name evidence="2" type="ORF">ACFP3M_18720</name>
</gene>
<dbReference type="Proteomes" id="UP001596241">
    <property type="component" value="Unassembled WGS sequence"/>
</dbReference>
<protein>
    <recommendedName>
        <fullName evidence="4">Class F sortase</fullName>
    </recommendedName>
</protein>
<feature type="region of interest" description="Disordered" evidence="1">
    <location>
        <begin position="1"/>
        <end position="33"/>
    </location>
</feature>
<evidence type="ECO:0008006" key="4">
    <source>
        <dbReference type="Google" id="ProtNLM"/>
    </source>
</evidence>
<comment type="caution">
    <text evidence="2">The sequence shown here is derived from an EMBL/GenBank/DDBJ whole genome shotgun (WGS) entry which is preliminary data.</text>
</comment>
<proteinExistence type="predicted"/>
<feature type="compositionally biased region" description="Low complexity" evidence="1">
    <location>
        <begin position="57"/>
        <end position="74"/>
    </location>
</feature>
<evidence type="ECO:0000313" key="2">
    <source>
        <dbReference type="EMBL" id="MFC5894841.1"/>
    </source>
</evidence>